<dbReference type="PROSITE" id="PS50975">
    <property type="entry name" value="ATP_GRASP"/>
    <property type="match status" value="1"/>
</dbReference>
<keyword evidence="7" id="KW-1185">Reference proteome</keyword>
<dbReference type="InterPro" id="IPR013815">
    <property type="entry name" value="ATP_grasp_subdomain_1"/>
</dbReference>
<keyword evidence="2 4" id="KW-0547">Nucleotide-binding</keyword>
<gene>
    <name evidence="6" type="ORF">HNQ39_003843</name>
</gene>
<reference evidence="6 7" key="1">
    <citation type="submission" date="2020-08" db="EMBL/GenBank/DDBJ databases">
        <title>Genomic Encyclopedia of Type Strains, Phase IV (KMG-IV): sequencing the most valuable type-strain genomes for metagenomic binning, comparative biology and taxonomic classification.</title>
        <authorList>
            <person name="Goeker M."/>
        </authorList>
    </citation>
    <scope>NUCLEOTIDE SEQUENCE [LARGE SCALE GENOMIC DNA]</scope>
    <source>
        <strain evidence="6 7">DSM 23562</strain>
    </source>
</reference>
<evidence type="ECO:0000259" key="5">
    <source>
        <dbReference type="PROSITE" id="PS50975"/>
    </source>
</evidence>
<dbReference type="EMBL" id="JACHGW010000003">
    <property type="protein sequence ID" value="MBB6052033.1"/>
    <property type="molecule type" value="Genomic_DNA"/>
</dbReference>
<dbReference type="PANTHER" id="PTHR43585">
    <property type="entry name" value="FUMIPYRROLE BIOSYNTHESIS PROTEIN C"/>
    <property type="match status" value="1"/>
</dbReference>
<dbReference type="InterPro" id="IPR003806">
    <property type="entry name" value="ATP-grasp_PylC-type"/>
</dbReference>
<dbReference type="GO" id="GO:0016874">
    <property type="term" value="F:ligase activity"/>
    <property type="evidence" value="ECO:0007669"/>
    <property type="project" value="UniProtKB-KW"/>
</dbReference>
<dbReference type="RefSeq" id="WP_184200198.1">
    <property type="nucleotide sequence ID" value="NZ_JACHGW010000003.1"/>
</dbReference>
<dbReference type="AlphaFoldDB" id="A0A7W9SU16"/>
<dbReference type="InterPro" id="IPR011761">
    <property type="entry name" value="ATP-grasp"/>
</dbReference>
<evidence type="ECO:0000256" key="4">
    <source>
        <dbReference type="PROSITE-ProRule" id="PRU00409"/>
    </source>
</evidence>
<evidence type="ECO:0000313" key="6">
    <source>
        <dbReference type="EMBL" id="MBB6052033.1"/>
    </source>
</evidence>
<name>A0A7W9SU16_ARMRO</name>
<organism evidence="6 7">
    <name type="scientific">Armatimonas rosea</name>
    <dbReference type="NCBI Taxonomy" id="685828"/>
    <lineage>
        <taxon>Bacteria</taxon>
        <taxon>Bacillati</taxon>
        <taxon>Armatimonadota</taxon>
        <taxon>Armatimonadia</taxon>
        <taxon>Armatimonadales</taxon>
        <taxon>Armatimonadaceae</taxon>
        <taxon>Armatimonas</taxon>
    </lineage>
</organism>
<keyword evidence="3 4" id="KW-0067">ATP-binding</keyword>
<dbReference type="Gene3D" id="3.30.470.20">
    <property type="entry name" value="ATP-grasp fold, B domain"/>
    <property type="match status" value="1"/>
</dbReference>
<sequence>MKTVLAIASFEKGQAFLRQCKAEGCRTLLLTSQSLENGDWPRECLDDIYFMPDVDKEWNLTDMIHAVSYLARTVKIDKIVPLDDFDVEKAALLREHLRLGGMGDTTARYFRDKLAMRAKARDGGLPIPRFVGVLNYDDIRAFMAEVPPPYVLKPRTQAGAIGIKKVESEAELWPLLEALGDRQSYYLLEEFLPGTIWHVDSIVDDKRVVWALVSRYARPPLEVSHEGRVFCTQNVPYGSVEEKALKKLNATVLKTLGLVRGVSHTEYIQSAADGRFYFLETSARVGGAHIAEMIEAASGLNLWAEWAKLEVRESYTPEPPYKRYAGLLVSLAKQEEPDLSGYDAPEIWWQLKKKHHAGVVLASESHARISELLTSYTERFYQDFFQRLPPKEKATD</sequence>
<accession>A0A7W9SU16</accession>
<keyword evidence="1" id="KW-0436">Ligase</keyword>
<dbReference type="Gene3D" id="3.40.50.20">
    <property type="match status" value="1"/>
</dbReference>
<evidence type="ECO:0000256" key="2">
    <source>
        <dbReference type="ARBA" id="ARBA00022741"/>
    </source>
</evidence>
<dbReference type="SUPFAM" id="SSF56059">
    <property type="entry name" value="Glutathione synthetase ATP-binding domain-like"/>
    <property type="match status" value="1"/>
</dbReference>
<dbReference type="InterPro" id="IPR052032">
    <property type="entry name" value="ATP-dep_AA_Ligase"/>
</dbReference>
<dbReference type="PANTHER" id="PTHR43585:SF2">
    <property type="entry name" value="ATP-GRASP ENZYME FSQD"/>
    <property type="match status" value="1"/>
</dbReference>
<feature type="domain" description="ATP-grasp" evidence="5">
    <location>
        <begin position="117"/>
        <end position="311"/>
    </location>
</feature>
<dbReference type="GO" id="GO:0005524">
    <property type="term" value="F:ATP binding"/>
    <property type="evidence" value="ECO:0007669"/>
    <property type="project" value="UniProtKB-UniRule"/>
</dbReference>
<evidence type="ECO:0000256" key="3">
    <source>
        <dbReference type="ARBA" id="ARBA00022840"/>
    </source>
</evidence>
<dbReference type="Proteomes" id="UP000520814">
    <property type="component" value="Unassembled WGS sequence"/>
</dbReference>
<proteinExistence type="predicted"/>
<evidence type="ECO:0000256" key="1">
    <source>
        <dbReference type="ARBA" id="ARBA00022598"/>
    </source>
</evidence>
<protein>
    <submittedName>
        <fullName evidence="6">Biotin carboxylase</fullName>
    </submittedName>
</protein>
<evidence type="ECO:0000313" key="7">
    <source>
        <dbReference type="Proteomes" id="UP000520814"/>
    </source>
</evidence>
<dbReference type="GO" id="GO:0046872">
    <property type="term" value="F:metal ion binding"/>
    <property type="evidence" value="ECO:0007669"/>
    <property type="project" value="InterPro"/>
</dbReference>
<dbReference type="Pfam" id="PF02655">
    <property type="entry name" value="ATP-grasp_3"/>
    <property type="match status" value="1"/>
</dbReference>
<dbReference type="Gene3D" id="3.30.1490.20">
    <property type="entry name" value="ATP-grasp fold, A domain"/>
    <property type="match status" value="1"/>
</dbReference>
<comment type="caution">
    <text evidence="6">The sequence shown here is derived from an EMBL/GenBank/DDBJ whole genome shotgun (WGS) entry which is preliminary data.</text>
</comment>